<gene>
    <name evidence="2" type="ORF">SAMN04488109_1479</name>
</gene>
<keyword evidence="2" id="KW-0378">Hydrolase</keyword>
<dbReference type="OrthoDB" id="5728337at2"/>
<dbReference type="Gene3D" id="1.10.3210.10">
    <property type="entry name" value="Hypothetical protein af1432"/>
    <property type="match status" value="1"/>
</dbReference>
<dbReference type="Proteomes" id="UP000184212">
    <property type="component" value="Unassembled WGS sequence"/>
</dbReference>
<dbReference type="InterPro" id="IPR003607">
    <property type="entry name" value="HD/PDEase_dom"/>
</dbReference>
<protein>
    <submittedName>
        <fullName evidence="2">Predicted metal-dependent phosphohydrolase, HD superfamily</fullName>
    </submittedName>
</protein>
<dbReference type="InterPro" id="IPR006674">
    <property type="entry name" value="HD_domain"/>
</dbReference>
<dbReference type="SMART" id="SM00471">
    <property type="entry name" value="HDc"/>
    <property type="match status" value="1"/>
</dbReference>
<dbReference type="Pfam" id="PF01966">
    <property type="entry name" value="HD"/>
    <property type="match status" value="1"/>
</dbReference>
<evidence type="ECO:0000313" key="3">
    <source>
        <dbReference type="Proteomes" id="UP000184212"/>
    </source>
</evidence>
<dbReference type="AlphaFoldDB" id="A0A1M5LZM8"/>
<dbReference type="STRING" id="947013.SAMN04488109_1479"/>
<reference evidence="2 3" key="1">
    <citation type="submission" date="2016-11" db="EMBL/GenBank/DDBJ databases">
        <authorList>
            <person name="Jaros S."/>
            <person name="Januszkiewicz K."/>
            <person name="Wedrychowicz H."/>
        </authorList>
    </citation>
    <scope>NUCLEOTIDE SEQUENCE [LARGE SCALE GENOMIC DNA]</scope>
    <source>
        <strain evidence="2 3">DSM 24574</strain>
    </source>
</reference>
<dbReference type="CDD" id="cd00077">
    <property type="entry name" value="HDc"/>
    <property type="match status" value="1"/>
</dbReference>
<dbReference type="GO" id="GO:0016787">
    <property type="term" value="F:hydrolase activity"/>
    <property type="evidence" value="ECO:0007669"/>
    <property type="project" value="UniProtKB-KW"/>
</dbReference>
<sequence>MPAVKTILKPCMGWGINFRYEAHGPELNSVMQNLNPYGSELLTQVETYVRDLLGSQLPATRTFHTLNHTVGVVRACWTLASHYDVQEPSVEVLLTAAWFHDTGYIRGGANHEQESVKIAVRFLRDFNLPPEFYFKIEGLINATRITARPVGLLEEILCDADLSHLGSAEYETWSLLLKKEFELLTGKPMTLRAWNKQNIFFFKNHVYYTGYAREHWEPVKQRNLARLEE</sequence>
<dbReference type="SUPFAM" id="SSF109604">
    <property type="entry name" value="HD-domain/PDEase-like"/>
    <property type="match status" value="1"/>
</dbReference>
<evidence type="ECO:0000313" key="2">
    <source>
        <dbReference type="EMBL" id="SHG70390.1"/>
    </source>
</evidence>
<organism evidence="2 3">
    <name type="scientific">Chryseolinea serpens</name>
    <dbReference type="NCBI Taxonomy" id="947013"/>
    <lineage>
        <taxon>Bacteria</taxon>
        <taxon>Pseudomonadati</taxon>
        <taxon>Bacteroidota</taxon>
        <taxon>Cytophagia</taxon>
        <taxon>Cytophagales</taxon>
        <taxon>Fulvivirgaceae</taxon>
        <taxon>Chryseolinea</taxon>
    </lineage>
</organism>
<dbReference type="EMBL" id="FQWQ01000001">
    <property type="protein sequence ID" value="SHG70390.1"/>
    <property type="molecule type" value="Genomic_DNA"/>
</dbReference>
<keyword evidence="3" id="KW-1185">Reference proteome</keyword>
<proteinExistence type="predicted"/>
<accession>A0A1M5LZM8</accession>
<feature type="domain" description="HD/PDEase" evidence="1">
    <location>
        <begin position="61"/>
        <end position="175"/>
    </location>
</feature>
<evidence type="ECO:0000259" key="1">
    <source>
        <dbReference type="SMART" id="SM00471"/>
    </source>
</evidence>
<name>A0A1M5LZM8_9BACT</name>